<reference evidence="3 4" key="1">
    <citation type="submission" date="2019-12" db="EMBL/GenBank/DDBJ databases">
        <authorList>
            <person name="Alioto T."/>
            <person name="Alioto T."/>
            <person name="Gomez Garrido J."/>
        </authorList>
    </citation>
    <scope>NUCLEOTIDE SEQUENCE [LARGE SCALE GENOMIC DNA]</scope>
</reference>
<evidence type="ECO:0000259" key="2">
    <source>
        <dbReference type="Pfam" id="PF26581"/>
    </source>
</evidence>
<keyword evidence="1" id="KW-0175">Coiled coil</keyword>
<dbReference type="Gramene" id="OE9A102023T3">
    <property type="protein sequence ID" value="OE9A102023C3"/>
    <property type="gene ID" value="OE9A102023"/>
</dbReference>
<dbReference type="Gramene" id="OE9A102023T2">
    <property type="protein sequence ID" value="OE9A102023C2"/>
    <property type="gene ID" value="OE9A102023"/>
</dbReference>
<keyword evidence="4" id="KW-1185">Reference proteome</keyword>
<dbReference type="AlphaFoldDB" id="A0A8S0V9G5"/>
<proteinExistence type="predicted"/>
<organism evidence="3 4">
    <name type="scientific">Olea europaea subsp. europaea</name>
    <dbReference type="NCBI Taxonomy" id="158383"/>
    <lineage>
        <taxon>Eukaryota</taxon>
        <taxon>Viridiplantae</taxon>
        <taxon>Streptophyta</taxon>
        <taxon>Embryophyta</taxon>
        <taxon>Tracheophyta</taxon>
        <taxon>Spermatophyta</taxon>
        <taxon>Magnoliopsida</taxon>
        <taxon>eudicotyledons</taxon>
        <taxon>Gunneridae</taxon>
        <taxon>Pentapetalae</taxon>
        <taxon>asterids</taxon>
        <taxon>lamiids</taxon>
        <taxon>Lamiales</taxon>
        <taxon>Oleaceae</taxon>
        <taxon>Oleeae</taxon>
        <taxon>Olea</taxon>
    </lineage>
</organism>
<protein>
    <recommendedName>
        <fullName evidence="2">WIT1/2 N-terminal helical bundle domain-containing protein</fullName>
    </recommendedName>
</protein>
<evidence type="ECO:0000313" key="3">
    <source>
        <dbReference type="EMBL" id="CAA3026832.1"/>
    </source>
</evidence>
<evidence type="ECO:0000313" key="4">
    <source>
        <dbReference type="Proteomes" id="UP000594638"/>
    </source>
</evidence>
<dbReference type="InterPro" id="IPR039976">
    <property type="entry name" value="WIT1/WIT2"/>
</dbReference>
<dbReference type="InterPro" id="IPR058610">
    <property type="entry name" value="WIT1_2_N"/>
</dbReference>
<gene>
    <name evidence="3" type="ORF">OLEA9_A102023</name>
</gene>
<name>A0A8S0V9G5_OLEEU</name>
<feature type="coiled-coil region" evidence="1">
    <location>
        <begin position="300"/>
        <end position="327"/>
    </location>
</feature>
<dbReference type="PANTHER" id="PTHR35705:SF1">
    <property type="entry name" value="WPP DOMAIN-INTERACTING TAIL-ANCHORED PROTEIN 1"/>
    <property type="match status" value="1"/>
</dbReference>
<dbReference type="OrthoDB" id="1936068at2759"/>
<dbReference type="Proteomes" id="UP000594638">
    <property type="component" value="Unassembled WGS sequence"/>
</dbReference>
<sequence>MDADTIADGSASSGHFSAGEMEASGDITREVGSAARILTRVELDLARSAEKLVNLDILVLHVATREYDFETFVIVEEFASDGCVEKALEFDLLSGFLDSEIRELDSFLFTLRTEILSFYGIMSSFEQLGVAFKEMEENMKDCEESLKQSFEQISEIKVQSANFQRILLTTAGDEKWKDGEEVASLENGHLLNLNTSIKMQTAEHQRYILSMLERSLARELELEKKLTVSRGAEEELKLRLQQEVHCIVKESEVACERLFEADYTAEILLGISKELLRRIQIIQFNLDGSIQREGELRSKLQNSESTIKEMRILIENLQSKVLKAESQTERAFLFT</sequence>
<dbReference type="EMBL" id="CACTIH010009179">
    <property type="protein sequence ID" value="CAA3026832.1"/>
    <property type="molecule type" value="Genomic_DNA"/>
</dbReference>
<dbReference type="PANTHER" id="PTHR35705">
    <property type="entry name" value="WPP DOMAIN-INTERACTING TAIL-ANCHORED PROTEIN 1"/>
    <property type="match status" value="1"/>
</dbReference>
<evidence type="ECO:0000256" key="1">
    <source>
        <dbReference type="SAM" id="Coils"/>
    </source>
</evidence>
<accession>A0A8S0V9G5</accession>
<feature type="domain" description="WIT1/2 N-terminal helical bundle" evidence="2">
    <location>
        <begin position="32"/>
        <end position="168"/>
    </location>
</feature>
<comment type="caution">
    <text evidence="3">The sequence shown here is derived from an EMBL/GenBank/DDBJ whole genome shotgun (WGS) entry which is preliminary data.</text>
</comment>
<dbReference type="Pfam" id="PF26581">
    <property type="entry name" value="WIT1_2_N"/>
    <property type="match status" value="1"/>
</dbReference>